<keyword evidence="2" id="KW-1185">Reference proteome</keyword>
<evidence type="ECO:0000313" key="2">
    <source>
        <dbReference type="Proteomes" id="UP000076959"/>
    </source>
</evidence>
<evidence type="ECO:0000313" key="1">
    <source>
        <dbReference type="EMBL" id="OAE99626.1"/>
    </source>
</evidence>
<protein>
    <submittedName>
        <fullName evidence="1">Uncharacterized protein</fullName>
    </submittedName>
</protein>
<dbReference type="RefSeq" id="WP_063708271.1">
    <property type="nucleotide sequence ID" value="NZ_LUUB01000118.1"/>
</dbReference>
<reference evidence="1 2" key="1">
    <citation type="submission" date="2016-03" db="EMBL/GenBank/DDBJ databases">
        <title>Draft Genome Sequence of the Strain BR 10245 (Bradyrhizobium sp.) isolated from nodules of Centrolobium paraense.</title>
        <authorList>
            <person name="Simoes-Araujo J.L.Sr."/>
            <person name="Barauna A.C."/>
            <person name="Silva K."/>
            <person name="Zilli J.E."/>
        </authorList>
    </citation>
    <scope>NUCLEOTIDE SEQUENCE [LARGE SCALE GENOMIC DNA]</scope>
    <source>
        <strain evidence="1 2">BR 10245</strain>
    </source>
</reference>
<accession>A0A176Y8G0</accession>
<organism evidence="1 2">
    <name type="scientific">Bradyrhizobium centrolobii</name>
    <dbReference type="NCBI Taxonomy" id="1505087"/>
    <lineage>
        <taxon>Bacteria</taxon>
        <taxon>Pseudomonadati</taxon>
        <taxon>Pseudomonadota</taxon>
        <taxon>Alphaproteobacteria</taxon>
        <taxon>Hyphomicrobiales</taxon>
        <taxon>Nitrobacteraceae</taxon>
        <taxon>Bradyrhizobium</taxon>
    </lineage>
</organism>
<dbReference type="Proteomes" id="UP000076959">
    <property type="component" value="Unassembled WGS sequence"/>
</dbReference>
<gene>
    <name evidence="1" type="ORF">AYJ54_32530</name>
</gene>
<dbReference type="EMBL" id="LUUB01000118">
    <property type="protein sequence ID" value="OAE99626.1"/>
    <property type="molecule type" value="Genomic_DNA"/>
</dbReference>
<dbReference type="AlphaFoldDB" id="A0A176Y8G0"/>
<dbReference type="STRING" id="1505087.AYJ54_32530"/>
<proteinExistence type="predicted"/>
<sequence length="211" mass="23872">MSGILTIWNDCARGREATYEEWYQDEHLIERLSVSGFRVGRRYEAVVATRQFLTTYEVERPDVLASAEYRGRLAHPTERTAAIMRDGFSNMCRTVCERREIRGAIRGNVALTVALTEPDPLARLHDVAEKHPLSIELAHSEIWLATEAKKAKLSTEEALRGRDAKISGCLALEFLRHEPALRSADGIRRAHPGAEIGVYRLMCSLRKEDLV</sequence>
<comment type="caution">
    <text evidence="1">The sequence shown here is derived from an EMBL/GenBank/DDBJ whole genome shotgun (WGS) entry which is preliminary data.</text>
</comment>
<dbReference type="OrthoDB" id="3034735at2"/>
<name>A0A176Y8G0_9BRAD</name>